<feature type="transmembrane region" description="Helical" evidence="1">
    <location>
        <begin position="46"/>
        <end position="73"/>
    </location>
</feature>
<dbReference type="InterPro" id="IPR039490">
    <property type="entry name" value="TMEM207"/>
</dbReference>
<organism evidence="2 3">
    <name type="scientific">Pleurodeles waltl</name>
    <name type="common">Iberian ribbed newt</name>
    <dbReference type="NCBI Taxonomy" id="8319"/>
    <lineage>
        <taxon>Eukaryota</taxon>
        <taxon>Metazoa</taxon>
        <taxon>Chordata</taxon>
        <taxon>Craniata</taxon>
        <taxon>Vertebrata</taxon>
        <taxon>Euteleostomi</taxon>
        <taxon>Amphibia</taxon>
        <taxon>Batrachia</taxon>
        <taxon>Caudata</taxon>
        <taxon>Salamandroidea</taxon>
        <taxon>Salamandridae</taxon>
        <taxon>Pleurodelinae</taxon>
        <taxon>Pleurodeles</taxon>
    </lineage>
</organism>
<evidence type="ECO:0008006" key="4">
    <source>
        <dbReference type="Google" id="ProtNLM"/>
    </source>
</evidence>
<dbReference type="AlphaFoldDB" id="A0AAV7LDZ4"/>
<dbReference type="PANTHER" id="PTHR36467">
    <property type="entry name" value="TRANSMEMBRANE PROTEIN 207"/>
    <property type="match status" value="1"/>
</dbReference>
<evidence type="ECO:0000313" key="2">
    <source>
        <dbReference type="EMBL" id="KAJ1087013.1"/>
    </source>
</evidence>
<gene>
    <name evidence="2" type="ORF">NDU88_000208</name>
</gene>
<keyword evidence="1" id="KW-0812">Transmembrane</keyword>
<dbReference type="Proteomes" id="UP001066276">
    <property type="component" value="Chromosome 11"/>
</dbReference>
<sequence>MRPSRPAQHLVFSANTVLGLFQVASSDPRCSDSETCVGYNEEHFSVWYVWFCLMLLLLLVVFCLVLICLQCWLKRHSTFAARRTLTVVALNDSDPIYVTETSQGPLSGAHGHCQNLDPSFSHPVAPMSALGIGEPPSYDDVIKSSKS</sequence>
<name>A0AAV7LDZ4_PLEWA</name>
<reference evidence="2" key="1">
    <citation type="journal article" date="2022" name="bioRxiv">
        <title>Sequencing and chromosome-scale assembly of the giantPleurodeles waltlgenome.</title>
        <authorList>
            <person name="Brown T."/>
            <person name="Elewa A."/>
            <person name="Iarovenko S."/>
            <person name="Subramanian E."/>
            <person name="Araus A.J."/>
            <person name="Petzold A."/>
            <person name="Susuki M."/>
            <person name="Suzuki K.-i.T."/>
            <person name="Hayashi T."/>
            <person name="Toyoda A."/>
            <person name="Oliveira C."/>
            <person name="Osipova E."/>
            <person name="Leigh N.D."/>
            <person name="Simon A."/>
            <person name="Yun M.H."/>
        </authorList>
    </citation>
    <scope>NUCLEOTIDE SEQUENCE</scope>
    <source>
        <strain evidence="2">20211129_DDA</strain>
        <tissue evidence="2">Liver</tissue>
    </source>
</reference>
<evidence type="ECO:0000256" key="1">
    <source>
        <dbReference type="SAM" id="Phobius"/>
    </source>
</evidence>
<dbReference type="Pfam" id="PF14979">
    <property type="entry name" value="TMEM52"/>
    <property type="match status" value="1"/>
</dbReference>
<protein>
    <recommendedName>
        <fullName evidence="4">Transmembrane protein 207</fullName>
    </recommendedName>
</protein>
<keyword evidence="1" id="KW-1133">Transmembrane helix</keyword>
<keyword evidence="1" id="KW-0472">Membrane</keyword>
<comment type="caution">
    <text evidence="2">The sequence shown here is derived from an EMBL/GenBank/DDBJ whole genome shotgun (WGS) entry which is preliminary data.</text>
</comment>
<evidence type="ECO:0000313" key="3">
    <source>
        <dbReference type="Proteomes" id="UP001066276"/>
    </source>
</evidence>
<dbReference type="PANTHER" id="PTHR36467:SF1">
    <property type="entry name" value="TRANSMEMBRANE PROTEIN 207"/>
    <property type="match status" value="1"/>
</dbReference>
<proteinExistence type="predicted"/>
<keyword evidence="3" id="KW-1185">Reference proteome</keyword>
<dbReference type="EMBL" id="JANPWB010000015">
    <property type="protein sequence ID" value="KAJ1087013.1"/>
    <property type="molecule type" value="Genomic_DNA"/>
</dbReference>
<accession>A0AAV7LDZ4</accession>